<dbReference type="PROSITE" id="PS01124">
    <property type="entry name" value="HTH_ARAC_FAMILY_2"/>
    <property type="match status" value="1"/>
</dbReference>
<comment type="caution">
    <text evidence="5">The sequence shown here is derived from an EMBL/GenBank/DDBJ whole genome shotgun (WGS) entry which is preliminary data.</text>
</comment>
<dbReference type="PROSITE" id="PS00041">
    <property type="entry name" value="HTH_ARAC_FAMILY_1"/>
    <property type="match status" value="1"/>
</dbReference>
<evidence type="ECO:0000313" key="6">
    <source>
        <dbReference type="Proteomes" id="UP000294164"/>
    </source>
</evidence>
<dbReference type="InterPro" id="IPR018060">
    <property type="entry name" value="HTH_AraC"/>
</dbReference>
<dbReference type="PANTHER" id="PTHR43280">
    <property type="entry name" value="ARAC-FAMILY TRANSCRIPTIONAL REGULATOR"/>
    <property type="match status" value="1"/>
</dbReference>
<evidence type="ECO:0000256" key="2">
    <source>
        <dbReference type="ARBA" id="ARBA00023125"/>
    </source>
</evidence>
<name>A0A4Q8MAP0_9GAMM</name>
<protein>
    <submittedName>
        <fullName evidence="5">Helix-turn-helix domain-containing protein</fullName>
    </submittedName>
</protein>
<evidence type="ECO:0000256" key="3">
    <source>
        <dbReference type="ARBA" id="ARBA00023163"/>
    </source>
</evidence>
<keyword evidence="1" id="KW-0805">Transcription regulation</keyword>
<dbReference type="Pfam" id="PF12833">
    <property type="entry name" value="HTH_18"/>
    <property type="match status" value="1"/>
</dbReference>
<dbReference type="InterPro" id="IPR018062">
    <property type="entry name" value="HTH_AraC-typ_CS"/>
</dbReference>
<dbReference type="PANTHER" id="PTHR43280:SF2">
    <property type="entry name" value="HTH-TYPE TRANSCRIPTIONAL REGULATOR EXSA"/>
    <property type="match status" value="1"/>
</dbReference>
<dbReference type="SUPFAM" id="SSF46689">
    <property type="entry name" value="Homeodomain-like"/>
    <property type="match status" value="1"/>
</dbReference>
<dbReference type="Gene3D" id="1.10.10.60">
    <property type="entry name" value="Homeodomain-like"/>
    <property type="match status" value="1"/>
</dbReference>
<reference evidence="5 6" key="1">
    <citation type="submission" date="2019-02" db="EMBL/GenBank/DDBJ databases">
        <title>WGS of Pseudoxanthomonas species novum from clinical isolates.</title>
        <authorList>
            <person name="Bernier A.-M."/>
            <person name="Bernard K."/>
            <person name="Vachon A."/>
        </authorList>
    </citation>
    <scope>NUCLEOTIDE SEQUENCE [LARGE SCALE GENOMIC DNA]</scope>
    <source>
        <strain evidence="5 6">NML130969</strain>
    </source>
</reference>
<dbReference type="RefSeq" id="WP_130533237.1">
    <property type="nucleotide sequence ID" value="NZ_SHMG01000001.1"/>
</dbReference>
<sequence length="90" mass="10070">MTLVLATTSASQQGYCLCEALGLQGERLQRQRVHYARDLLEETTLSVEAIAMRAGFGTATNFRQHFRAATGLPPATYRSRFHRDAEARAR</sequence>
<organism evidence="5 6">
    <name type="scientific">Pseudoxanthomonas winnipegensis</name>
    <dbReference type="NCBI Taxonomy" id="2480810"/>
    <lineage>
        <taxon>Bacteria</taxon>
        <taxon>Pseudomonadati</taxon>
        <taxon>Pseudomonadota</taxon>
        <taxon>Gammaproteobacteria</taxon>
        <taxon>Lysobacterales</taxon>
        <taxon>Lysobacteraceae</taxon>
        <taxon>Pseudoxanthomonas</taxon>
    </lineage>
</organism>
<dbReference type="GO" id="GO:0003700">
    <property type="term" value="F:DNA-binding transcription factor activity"/>
    <property type="evidence" value="ECO:0007669"/>
    <property type="project" value="InterPro"/>
</dbReference>
<dbReference type="OrthoDB" id="9803764at2"/>
<keyword evidence="2" id="KW-0238">DNA-binding</keyword>
<dbReference type="SMART" id="SM00342">
    <property type="entry name" value="HTH_ARAC"/>
    <property type="match status" value="1"/>
</dbReference>
<dbReference type="Proteomes" id="UP000294164">
    <property type="component" value="Unassembled WGS sequence"/>
</dbReference>
<evidence type="ECO:0000313" key="5">
    <source>
        <dbReference type="EMBL" id="TAA46469.1"/>
    </source>
</evidence>
<feature type="domain" description="HTH araC/xylS-type" evidence="4">
    <location>
        <begin position="26"/>
        <end position="80"/>
    </location>
</feature>
<dbReference type="GO" id="GO:0043565">
    <property type="term" value="F:sequence-specific DNA binding"/>
    <property type="evidence" value="ECO:0007669"/>
    <property type="project" value="InterPro"/>
</dbReference>
<dbReference type="EMBL" id="SHMG01000001">
    <property type="protein sequence ID" value="TAA46469.1"/>
    <property type="molecule type" value="Genomic_DNA"/>
</dbReference>
<dbReference type="AlphaFoldDB" id="A0A4Q8MAP0"/>
<accession>A0A4Q8MAP0</accession>
<evidence type="ECO:0000259" key="4">
    <source>
        <dbReference type="PROSITE" id="PS01124"/>
    </source>
</evidence>
<evidence type="ECO:0000256" key="1">
    <source>
        <dbReference type="ARBA" id="ARBA00023015"/>
    </source>
</evidence>
<keyword evidence="3" id="KW-0804">Transcription</keyword>
<proteinExistence type="predicted"/>
<dbReference type="InterPro" id="IPR009057">
    <property type="entry name" value="Homeodomain-like_sf"/>
</dbReference>
<gene>
    <name evidence="5" type="ORF">EA655_01945</name>
</gene>